<evidence type="ECO:0000313" key="1">
    <source>
        <dbReference type="EMBL" id="ATB35839.1"/>
    </source>
</evidence>
<dbReference type="EMBL" id="CP022098">
    <property type="protein sequence ID" value="ATB35839.1"/>
    <property type="molecule type" value="Genomic_DNA"/>
</dbReference>
<gene>
    <name evidence="1" type="ORF">CYFUS_001253</name>
</gene>
<name>A0A250IVT6_9BACT</name>
<sequence>MALDGRFLGDGRDDVPGAWLTLLIQGDTVGISRQLAWMSALLRLPGVLLPVVSGCSINQYQPSHFQFTTIVEKTEAGADGWRAACIHATVVNKSTLEPYFCKFGVGMPIATEKFGLMSEPLAQRIAADCANEALREVIASPASPLPGLVCRQFTSTFNVVLNRAVLGSRVTAWCEEETKPIRVDF</sequence>
<reference evidence="1 2" key="1">
    <citation type="submission" date="2017-06" db="EMBL/GenBank/DDBJ databases">
        <title>Sequencing and comparative analysis of myxobacterial genomes.</title>
        <authorList>
            <person name="Rupp O."/>
            <person name="Goesmann A."/>
            <person name="Sogaard-Andersen L."/>
        </authorList>
    </citation>
    <scope>NUCLEOTIDE SEQUENCE [LARGE SCALE GENOMIC DNA]</scope>
    <source>
        <strain evidence="1 2">DSM 52655</strain>
    </source>
</reference>
<evidence type="ECO:0000313" key="2">
    <source>
        <dbReference type="Proteomes" id="UP000217257"/>
    </source>
</evidence>
<dbReference type="Proteomes" id="UP000217257">
    <property type="component" value="Chromosome"/>
</dbReference>
<dbReference type="KEGG" id="cfus:CYFUS_001253"/>
<proteinExistence type="predicted"/>
<dbReference type="RefSeq" id="WP_157758274.1">
    <property type="nucleotide sequence ID" value="NZ_CP022098.1"/>
</dbReference>
<dbReference type="AlphaFoldDB" id="A0A250IVT6"/>
<organism evidence="1 2">
    <name type="scientific">Cystobacter fuscus</name>
    <dbReference type="NCBI Taxonomy" id="43"/>
    <lineage>
        <taxon>Bacteria</taxon>
        <taxon>Pseudomonadati</taxon>
        <taxon>Myxococcota</taxon>
        <taxon>Myxococcia</taxon>
        <taxon>Myxococcales</taxon>
        <taxon>Cystobacterineae</taxon>
        <taxon>Archangiaceae</taxon>
        <taxon>Cystobacter</taxon>
    </lineage>
</organism>
<accession>A0A250IVT6</accession>
<protein>
    <submittedName>
        <fullName evidence="1">Uncharacterized protein</fullName>
    </submittedName>
</protein>